<evidence type="ECO:0000256" key="2">
    <source>
        <dbReference type="SAM" id="MobiDB-lite"/>
    </source>
</evidence>
<evidence type="ECO:0008006" key="5">
    <source>
        <dbReference type="Google" id="ProtNLM"/>
    </source>
</evidence>
<proteinExistence type="predicted"/>
<evidence type="ECO:0000256" key="1">
    <source>
        <dbReference type="ARBA" id="ARBA00023242"/>
    </source>
</evidence>
<evidence type="ECO:0000313" key="4">
    <source>
        <dbReference type="Proteomes" id="UP000176998"/>
    </source>
</evidence>
<feature type="compositionally biased region" description="Polar residues" evidence="2">
    <location>
        <begin position="248"/>
        <end position="265"/>
    </location>
</feature>
<feature type="region of interest" description="Disordered" evidence="2">
    <location>
        <begin position="310"/>
        <end position="336"/>
    </location>
</feature>
<keyword evidence="1" id="KW-0539">Nucleus</keyword>
<dbReference type="GO" id="GO:0008270">
    <property type="term" value="F:zinc ion binding"/>
    <property type="evidence" value="ECO:0007669"/>
    <property type="project" value="InterPro"/>
</dbReference>
<name>A0A1G4BQW9_9PEZI</name>
<dbReference type="PANTHER" id="PTHR35392:SF3">
    <property type="entry name" value="ZN(2)-C6 FUNGAL-TYPE DOMAIN-CONTAINING PROTEIN"/>
    <property type="match status" value="1"/>
</dbReference>
<dbReference type="GeneID" id="34553873"/>
<dbReference type="Proteomes" id="UP000176998">
    <property type="component" value="Unassembled WGS sequence"/>
</dbReference>
<dbReference type="PANTHER" id="PTHR35392">
    <property type="entry name" value="ZN(II)2CYS6 TRANSCRIPTION FACTOR (EUROFUNG)-RELATED-RELATED"/>
    <property type="match status" value="1"/>
</dbReference>
<organism evidence="3 4">
    <name type="scientific">Colletotrichum orchidophilum</name>
    <dbReference type="NCBI Taxonomy" id="1209926"/>
    <lineage>
        <taxon>Eukaryota</taxon>
        <taxon>Fungi</taxon>
        <taxon>Dikarya</taxon>
        <taxon>Ascomycota</taxon>
        <taxon>Pezizomycotina</taxon>
        <taxon>Sordariomycetes</taxon>
        <taxon>Hypocreomycetidae</taxon>
        <taxon>Glomerellales</taxon>
        <taxon>Glomerellaceae</taxon>
        <taxon>Colletotrichum</taxon>
    </lineage>
</organism>
<keyword evidence="4" id="KW-1185">Reference proteome</keyword>
<accession>A0A1G4BQW9</accession>
<reference evidence="3 4" key="1">
    <citation type="submission" date="2016-09" db="EMBL/GenBank/DDBJ databases">
        <authorList>
            <person name="Capua I."/>
            <person name="De Benedictis P."/>
            <person name="Joannis T."/>
            <person name="Lombin L.H."/>
            <person name="Cattoli G."/>
        </authorList>
    </citation>
    <scope>NUCLEOTIDE SEQUENCE [LARGE SCALE GENOMIC DNA]</scope>
    <source>
        <strain evidence="3 4">IMI 309357</strain>
    </source>
</reference>
<evidence type="ECO:0000313" key="3">
    <source>
        <dbReference type="EMBL" id="OHF03844.1"/>
    </source>
</evidence>
<dbReference type="InterPro" id="IPR001138">
    <property type="entry name" value="Zn2Cys6_DnaBD"/>
</dbReference>
<comment type="caution">
    <text evidence="3">The sequence shown here is derived from an EMBL/GenBank/DDBJ whole genome shotgun (WGS) entry which is preliminary data.</text>
</comment>
<dbReference type="CDD" id="cd00067">
    <property type="entry name" value="GAL4"/>
    <property type="match status" value="1"/>
</dbReference>
<dbReference type="STRING" id="1209926.A0A1G4BQW9"/>
<sequence length="796" mass="90873">MENSGAPWPEHCDPLVFNTRTLDEAGYIVYSANYDAEHKNLTTQVHWPYPSTLENQNSRPDFHQPINGLYDAEGTFSWSAAPYSLGRDSTGGLLRPASTLPTRVPLPIYNCFVQQNDDIQPQPNQPTSRVVSLHNQPFNHNGRMNHWEMPDDRVPTMANLQMPSPPRSTTLSYGSASPEDVVSPQECLLLQPGFTASTEASQLPPIKPRPTLRGVVGHQQPDNHPLPSQQSVGRINVQPPRTQKQDSDQCFTPPTSEYNPLGTSKQPVTAHRVKSLAQVSSNPPAYKKPAQTSTDKILDEDSRVMEIVPRPKDIESRVSSQAREPKSGSRRKRILTDEDRRAVADTRKIGACIRCRMQRLKCEVDTENREGPCLTCAKVDLSSSKVIHRQPCIRTKLADVVLYNPNCAGVKTELGLPVTTSDIENWAEEAEHDVQLVARGLCSVPMTIRVRRFHRGSMSTDQINFVWMNEETGKVEETRLEPYALASVSSSREQLEAYIEANAVKGWEEQAYRGDTDQIISKHYKAALEYYNKPDQHPIDRRLLLNLFKFCFAQRLLTRPSWIYDKDPKSQNCLGMSPAKEEFNPLLNRIPTPPTITSQLRSMAHLRLLKHHEHILEDLEKLCCKKIRTSFFTVYLVTFVILHELAVTTEHYRQSPFLCPSKEKENQQESYQQYLEVAEKSASILLLHWQYYRRAPEPYCAADGFLGDHVARWFWTGLEDSHEGFCRQTWMEMRKLADEGYCTNQTSLGSPFHWISQMFDRDWSPKSIWDRVDTIIVKPEPPTEPAFKPRKATKLR</sequence>
<feature type="compositionally biased region" description="Polar residues" evidence="2">
    <location>
        <begin position="220"/>
        <end position="233"/>
    </location>
</feature>
<dbReference type="EMBL" id="MJBS01000004">
    <property type="protein sequence ID" value="OHF03844.1"/>
    <property type="molecule type" value="Genomic_DNA"/>
</dbReference>
<protein>
    <recommendedName>
        <fullName evidence="5">Zn(2)-C6 fungal-type domain-containing protein</fullName>
    </recommendedName>
</protein>
<feature type="region of interest" description="Disordered" evidence="2">
    <location>
        <begin position="198"/>
        <end position="265"/>
    </location>
</feature>
<dbReference type="InterPro" id="IPR052973">
    <property type="entry name" value="Fungal_sec-metab_reg_TF"/>
</dbReference>
<gene>
    <name evidence="3" type="ORF">CORC01_00706</name>
</gene>
<dbReference type="RefSeq" id="XP_022480980.1">
    <property type="nucleotide sequence ID" value="XM_022612363.1"/>
</dbReference>
<dbReference type="AlphaFoldDB" id="A0A1G4BQW9"/>
<dbReference type="OrthoDB" id="5362630at2759"/>
<dbReference type="GO" id="GO:0000981">
    <property type="term" value="F:DNA-binding transcription factor activity, RNA polymerase II-specific"/>
    <property type="evidence" value="ECO:0007669"/>
    <property type="project" value="InterPro"/>
</dbReference>